<feature type="transmembrane region" description="Helical" evidence="7">
    <location>
        <begin position="236"/>
        <end position="256"/>
    </location>
</feature>
<feature type="transmembrane region" description="Helical" evidence="7">
    <location>
        <begin position="262"/>
        <end position="282"/>
    </location>
</feature>
<evidence type="ECO:0000256" key="5">
    <source>
        <dbReference type="ARBA" id="ARBA00023136"/>
    </source>
</evidence>
<feature type="region of interest" description="Disordered" evidence="6">
    <location>
        <begin position="1"/>
        <end position="31"/>
    </location>
</feature>
<name>A0A9P4V0N8_9PLEO</name>
<dbReference type="PANTHER" id="PTHR23501">
    <property type="entry name" value="MAJOR FACILITATOR SUPERFAMILY"/>
    <property type="match status" value="1"/>
</dbReference>
<keyword evidence="2" id="KW-0813">Transport</keyword>
<feature type="transmembrane region" description="Helical" evidence="7">
    <location>
        <begin position="370"/>
        <end position="388"/>
    </location>
</feature>
<sequence length="542" mass="57910">MEDMELDNRRSPRTDDSPHANSATSTIPTPQLQRPHGIRLAIITIGLILSIFLAALDQSIVATAIPSITDQFGSIGNIAWYGSAYTISNSALQSCWGKAYRYFDLKTTFLVTIAVFEAGNVVCATAQSSEVLIFGRVLAGMGGGGVMTGVFIIIALTATDEYRAAYMGLLGVTYGTASVVGPLMGGALTDGPGWRWCFWVFLPVGFSAAAIMFFVFRSPMAPQEASPRERIVQMDLGGGLLAVATLSFYVLAMHWSGIYSWGHLRVILSLLGFGLSLSAYVLNEWWMGDKAMVQARFFKNKVVAANLGYIFFLAGAFFPLLYTLPVQFQSVNNNSASQSGIRLIPLVLGVSVFTMIANGALTWWRHYKPFLLVGALLATAGACSIYTLDATTSTQSWIGYEVLTATGVGLALQIPMIANQANVVADDIASVTALTLFVENCGTSLFIASGEAAFTQGLLGNLARNMPEIDPHEVLNAGVTQIRNIFSGGELDEVLSSYLHGCKVSHILSVGCGVAASLISLSNAGPAAVKEVKMRLKKSHST</sequence>
<reference evidence="9" key="1">
    <citation type="journal article" date="2020" name="Stud. Mycol.">
        <title>101 Dothideomycetes genomes: a test case for predicting lifestyles and emergence of pathogens.</title>
        <authorList>
            <person name="Haridas S."/>
            <person name="Albert R."/>
            <person name="Binder M."/>
            <person name="Bloem J."/>
            <person name="Labutti K."/>
            <person name="Salamov A."/>
            <person name="Andreopoulos B."/>
            <person name="Baker S."/>
            <person name="Barry K."/>
            <person name="Bills G."/>
            <person name="Bluhm B."/>
            <person name="Cannon C."/>
            <person name="Castanera R."/>
            <person name="Culley D."/>
            <person name="Daum C."/>
            <person name="Ezra D."/>
            <person name="Gonzalez J."/>
            <person name="Henrissat B."/>
            <person name="Kuo A."/>
            <person name="Liang C."/>
            <person name="Lipzen A."/>
            <person name="Lutzoni F."/>
            <person name="Magnuson J."/>
            <person name="Mondo S."/>
            <person name="Nolan M."/>
            <person name="Ohm R."/>
            <person name="Pangilinan J."/>
            <person name="Park H.-J."/>
            <person name="Ramirez L."/>
            <person name="Alfaro M."/>
            <person name="Sun H."/>
            <person name="Tritt A."/>
            <person name="Yoshinaga Y."/>
            <person name="Zwiers L.-H."/>
            <person name="Turgeon B."/>
            <person name="Goodwin S."/>
            <person name="Spatafora J."/>
            <person name="Crous P."/>
            <person name="Grigoriev I."/>
        </authorList>
    </citation>
    <scope>NUCLEOTIDE SEQUENCE</scope>
    <source>
        <strain evidence="9">CBS 125425</strain>
    </source>
</reference>
<feature type="domain" description="Major facilitator superfamily (MFS) profile" evidence="8">
    <location>
        <begin position="43"/>
        <end position="542"/>
    </location>
</feature>
<evidence type="ECO:0000256" key="1">
    <source>
        <dbReference type="ARBA" id="ARBA00004141"/>
    </source>
</evidence>
<feature type="transmembrane region" description="Helical" evidence="7">
    <location>
        <begin position="343"/>
        <end position="363"/>
    </location>
</feature>
<feature type="transmembrane region" description="Helical" evidence="7">
    <location>
        <begin position="133"/>
        <end position="157"/>
    </location>
</feature>
<dbReference type="PROSITE" id="PS50850">
    <property type="entry name" value="MFS"/>
    <property type="match status" value="1"/>
</dbReference>
<comment type="caution">
    <text evidence="9">The sequence shown here is derived from an EMBL/GenBank/DDBJ whole genome shotgun (WGS) entry which is preliminary data.</text>
</comment>
<accession>A0A9P4V0N8</accession>
<evidence type="ECO:0000313" key="10">
    <source>
        <dbReference type="Proteomes" id="UP000799444"/>
    </source>
</evidence>
<evidence type="ECO:0000259" key="8">
    <source>
        <dbReference type="PROSITE" id="PS50850"/>
    </source>
</evidence>
<dbReference type="AlphaFoldDB" id="A0A9P4V0N8"/>
<evidence type="ECO:0000256" key="6">
    <source>
        <dbReference type="SAM" id="MobiDB-lite"/>
    </source>
</evidence>
<evidence type="ECO:0000256" key="2">
    <source>
        <dbReference type="ARBA" id="ARBA00022448"/>
    </source>
</evidence>
<dbReference type="CDD" id="cd17502">
    <property type="entry name" value="MFS_Azr1_MDR_like"/>
    <property type="match status" value="1"/>
</dbReference>
<evidence type="ECO:0000256" key="7">
    <source>
        <dbReference type="SAM" id="Phobius"/>
    </source>
</evidence>
<feature type="transmembrane region" description="Helical" evidence="7">
    <location>
        <begin position="164"/>
        <end position="184"/>
    </location>
</feature>
<dbReference type="GO" id="GO:0005886">
    <property type="term" value="C:plasma membrane"/>
    <property type="evidence" value="ECO:0007669"/>
    <property type="project" value="TreeGrafter"/>
</dbReference>
<gene>
    <name evidence="9" type="ORF">EJ04DRAFT_441364</name>
</gene>
<keyword evidence="10" id="KW-1185">Reference proteome</keyword>
<keyword evidence="4 7" id="KW-1133">Transmembrane helix</keyword>
<feature type="compositionally biased region" description="Polar residues" evidence="6">
    <location>
        <begin position="19"/>
        <end position="31"/>
    </location>
</feature>
<feature type="compositionally biased region" description="Basic and acidic residues" evidence="6">
    <location>
        <begin position="1"/>
        <end position="18"/>
    </location>
</feature>
<evidence type="ECO:0000256" key="4">
    <source>
        <dbReference type="ARBA" id="ARBA00022989"/>
    </source>
</evidence>
<dbReference type="Proteomes" id="UP000799444">
    <property type="component" value="Unassembled WGS sequence"/>
</dbReference>
<dbReference type="InterPro" id="IPR011701">
    <property type="entry name" value="MFS"/>
</dbReference>
<protein>
    <submittedName>
        <fullName evidence="9">MFS gliotoxin efflux transporter glia</fullName>
    </submittedName>
</protein>
<dbReference type="Pfam" id="PF07690">
    <property type="entry name" value="MFS_1"/>
    <property type="match status" value="1"/>
</dbReference>
<evidence type="ECO:0000313" key="9">
    <source>
        <dbReference type="EMBL" id="KAF2732253.1"/>
    </source>
</evidence>
<feature type="transmembrane region" description="Helical" evidence="7">
    <location>
        <begin position="196"/>
        <end position="216"/>
    </location>
</feature>
<comment type="subcellular location">
    <subcellularLocation>
        <location evidence="1">Membrane</location>
        <topology evidence="1">Multi-pass membrane protein</topology>
    </subcellularLocation>
</comment>
<dbReference type="GO" id="GO:0022857">
    <property type="term" value="F:transmembrane transporter activity"/>
    <property type="evidence" value="ECO:0007669"/>
    <property type="project" value="InterPro"/>
</dbReference>
<dbReference type="InterPro" id="IPR020846">
    <property type="entry name" value="MFS_dom"/>
</dbReference>
<dbReference type="SUPFAM" id="SSF103473">
    <property type="entry name" value="MFS general substrate transporter"/>
    <property type="match status" value="1"/>
</dbReference>
<dbReference type="OrthoDB" id="10021397at2759"/>
<dbReference type="InterPro" id="IPR036259">
    <property type="entry name" value="MFS_trans_sf"/>
</dbReference>
<dbReference type="Gene3D" id="1.20.1250.20">
    <property type="entry name" value="MFS general substrate transporter like domains"/>
    <property type="match status" value="1"/>
</dbReference>
<organism evidence="9 10">
    <name type="scientific">Polyplosphaeria fusca</name>
    <dbReference type="NCBI Taxonomy" id="682080"/>
    <lineage>
        <taxon>Eukaryota</taxon>
        <taxon>Fungi</taxon>
        <taxon>Dikarya</taxon>
        <taxon>Ascomycota</taxon>
        <taxon>Pezizomycotina</taxon>
        <taxon>Dothideomycetes</taxon>
        <taxon>Pleosporomycetidae</taxon>
        <taxon>Pleosporales</taxon>
        <taxon>Tetraplosphaeriaceae</taxon>
        <taxon>Polyplosphaeria</taxon>
    </lineage>
</organism>
<dbReference type="PANTHER" id="PTHR23501:SF177">
    <property type="entry name" value="MAJOR FACILITATOR SUPERFAMILY (MFS) PROFILE DOMAIN-CONTAINING PROTEIN-RELATED"/>
    <property type="match status" value="1"/>
</dbReference>
<feature type="transmembrane region" description="Helical" evidence="7">
    <location>
        <begin position="38"/>
        <end position="56"/>
    </location>
</feature>
<feature type="transmembrane region" description="Helical" evidence="7">
    <location>
        <begin position="303"/>
        <end position="323"/>
    </location>
</feature>
<evidence type="ECO:0000256" key="3">
    <source>
        <dbReference type="ARBA" id="ARBA00022692"/>
    </source>
</evidence>
<keyword evidence="5 7" id="KW-0472">Membrane</keyword>
<dbReference type="EMBL" id="ML996180">
    <property type="protein sequence ID" value="KAF2732253.1"/>
    <property type="molecule type" value="Genomic_DNA"/>
</dbReference>
<keyword evidence="3 7" id="KW-0812">Transmembrane</keyword>
<proteinExistence type="predicted"/>